<reference evidence="1 2" key="1">
    <citation type="journal article" date="2015" name="Genome Announc.">
        <title>Whole-Genome Sequence of Leptospira interrogans Serovar Hardjo Subtype Hardjoprajitno Strain Norma, Isolated from Cattle in a Leptospirosis Outbreak in Brazil.</title>
        <authorList>
            <person name="Cosate M.R."/>
            <person name="Soares S.C."/>
            <person name="Mendes T.A."/>
            <person name="Raittz R.T."/>
            <person name="Moreira E.C."/>
            <person name="Leite R."/>
            <person name="Fernandes G.R."/>
            <person name="Haddad J.P."/>
            <person name="Ortega J.M."/>
        </authorList>
    </citation>
    <scope>NUCLEOTIDE SEQUENCE [LARGE SCALE GENOMIC DNA]</scope>
    <source>
        <strain evidence="1 2">Norma</strain>
    </source>
</reference>
<dbReference type="Proteomes" id="UP000056502">
    <property type="component" value="Chromosome II"/>
</dbReference>
<evidence type="ECO:0000313" key="2">
    <source>
        <dbReference type="Proteomes" id="UP000056502"/>
    </source>
</evidence>
<gene>
    <name evidence="1" type="ORF">G436_4738</name>
</gene>
<proteinExistence type="predicted"/>
<dbReference type="PATRIC" id="fig|1279460.3.peg.4843"/>
<organism evidence="1">
    <name type="scientific">Leptospira interrogans serovar Hardjo str. Norma</name>
    <dbReference type="NCBI Taxonomy" id="1279460"/>
    <lineage>
        <taxon>Bacteria</taxon>
        <taxon>Pseudomonadati</taxon>
        <taxon>Spirochaetota</taxon>
        <taxon>Spirochaetia</taxon>
        <taxon>Leptospirales</taxon>
        <taxon>Leptospiraceae</taxon>
        <taxon>Leptospira</taxon>
    </lineage>
</organism>
<evidence type="ECO:0000313" key="1">
    <source>
        <dbReference type="EMBL" id="ALE41865.1"/>
    </source>
</evidence>
<dbReference type="EMBL" id="CP012604">
    <property type="protein sequence ID" value="ALE41865.1"/>
    <property type="molecule type" value="Genomic_DNA"/>
</dbReference>
<protein>
    <submittedName>
        <fullName evidence="1">Uncharacterized protein</fullName>
    </submittedName>
</protein>
<name>A0A0M3TN29_LEPIR</name>
<sequence length="43" mass="5263">MLKRQDLKTKSLERMKKLYKNAVKMKRNHKKSSKHKVNYFAIN</sequence>
<accession>A0A0M3TN29</accession>
<dbReference type="AlphaFoldDB" id="A0A0M3TN29"/>